<organism evidence="9 10">
    <name type="scientific">Geochorda subterranea</name>
    <dbReference type="NCBI Taxonomy" id="3109564"/>
    <lineage>
        <taxon>Bacteria</taxon>
        <taxon>Bacillati</taxon>
        <taxon>Bacillota</taxon>
        <taxon>Limnochordia</taxon>
        <taxon>Limnochordales</taxon>
        <taxon>Geochordaceae</taxon>
        <taxon>Geochorda</taxon>
    </lineage>
</organism>
<dbReference type="PANTHER" id="PTHR30447">
    <property type="entry name" value="FRUCTOSE-1,6-BISPHOSPHATASE CLASS 2"/>
    <property type="match status" value="1"/>
</dbReference>
<evidence type="ECO:0000313" key="9">
    <source>
        <dbReference type="EMBL" id="WRP15267.1"/>
    </source>
</evidence>
<dbReference type="Gene3D" id="3.30.540.10">
    <property type="entry name" value="Fructose-1,6-Bisphosphatase, subunit A, domain 1"/>
    <property type="match status" value="1"/>
</dbReference>
<evidence type="ECO:0000256" key="8">
    <source>
        <dbReference type="PIRNR" id="PIRNR004532"/>
    </source>
</evidence>
<dbReference type="NCBIfam" id="TIGR00330">
    <property type="entry name" value="glpX"/>
    <property type="match status" value="1"/>
</dbReference>
<keyword evidence="5" id="KW-0464">Manganese</keyword>
<comment type="catalytic activity">
    <reaction evidence="1">
        <text>beta-D-fructose 1,6-bisphosphate + H2O = beta-D-fructose 6-phosphate + phosphate</text>
        <dbReference type="Rhea" id="RHEA:11064"/>
        <dbReference type="ChEBI" id="CHEBI:15377"/>
        <dbReference type="ChEBI" id="CHEBI:32966"/>
        <dbReference type="ChEBI" id="CHEBI:43474"/>
        <dbReference type="ChEBI" id="CHEBI:57634"/>
        <dbReference type="EC" id="3.1.3.11"/>
    </reaction>
</comment>
<evidence type="ECO:0000256" key="7">
    <source>
        <dbReference type="ARBA" id="ARBA00024331"/>
    </source>
</evidence>
<dbReference type="GO" id="GO:0042132">
    <property type="term" value="F:fructose 1,6-bisphosphate 1-phosphatase activity"/>
    <property type="evidence" value="ECO:0007669"/>
    <property type="project" value="UniProtKB-EC"/>
</dbReference>
<sequence length="337" mass="36279">MQDREREVMLDFLRVTETAALRAAPWMGKGDKQAADDAAVDGMRGMLDLVRVRGTVVIGEGEKDKAPMLYVGEEVGTGDGPEVDIAVDPLEGTRLVANGLPNALSVLVAAERGSVLPVPSFYMQKIAVGPRAAGHIDINAPVRENLRVVAAVLGKRVAELTVVILDRPRHARLIQEVRELGARIKLISDGDVAAGIATALEDTGVDLLLGIGGAPEGVLTAAALKCLGGEIQCKLWFATPEEESRAEAAGFQPGRVYTQDDLIRTDRVIFAATGVTDGDLLKGVRYEGRTARTHSLLMRAHTKTVRLIETIHHLEHKTLRSRRRNEEVAARAAEEAS</sequence>
<comment type="pathway">
    <text evidence="7">Carbohydrate biosynthesis.</text>
</comment>
<name>A0ABZ1BR20_9FIRM</name>
<keyword evidence="3" id="KW-0479">Metal-binding</keyword>
<dbReference type="Proteomes" id="UP001333102">
    <property type="component" value="Chromosome"/>
</dbReference>
<dbReference type="RefSeq" id="WP_324669663.1">
    <property type="nucleotide sequence ID" value="NZ_CP141614.1"/>
</dbReference>
<reference evidence="10" key="1">
    <citation type="submission" date="2023-12" db="EMBL/GenBank/DDBJ databases">
        <title>Novel isolates from deep terrestrial aquifers shed light on the physiology and ecology of the class Limnochordia.</title>
        <authorList>
            <person name="Karnachuk O.V."/>
            <person name="Lukina A.P."/>
            <person name="Avakyan M.R."/>
            <person name="Kadnikov V."/>
            <person name="Begmatov S."/>
            <person name="Beletsky A.V."/>
            <person name="Mardanov A.V."/>
            <person name="Ravin N.V."/>
        </authorList>
    </citation>
    <scope>NUCLEOTIDE SEQUENCE [LARGE SCALE GENOMIC DNA]</scope>
    <source>
        <strain evidence="10">LN</strain>
    </source>
</reference>
<protein>
    <recommendedName>
        <fullName evidence="8">Fructose-1,6-bisphosphatase</fullName>
    </recommendedName>
</protein>
<dbReference type="PIRSF" id="PIRSF004532">
    <property type="entry name" value="GlpX"/>
    <property type="match status" value="1"/>
</dbReference>
<proteinExistence type="inferred from homology"/>
<keyword evidence="6 8" id="KW-0119">Carbohydrate metabolism</keyword>
<evidence type="ECO:0000256" key="6">
    <source>
        <dbReference type="ARBA" id="ARBA00023277"/>
    </source>
</evidence>
<gene>
    <name evidence="9" type="primary">glpX</name>
    <name evidence="9" type="ORF">VLY81_03625</name>
</gene>
<dbReference type="SUPFAM" id="SSF56655">
    <property type="entry name" value="Carbohydrate phosphatase"/>
    <property type="match status" value="1"/>
</dbReference>
<dbReference type="InterPro" id="IPR004464">
    <property type="entry name" value="FBPase_class-2/SBPase"/>
</dbReference>
<evidence type="ECO:0000256" key="2">
    <source>
        <dbReference type="ARBA" id="ARBA00008989"/>
    </source>
</evidence>
<evidence type="ECO:0000256" key="1">
    <source>
        <dbReference type="ARBA" id="ARBA00001273"/>
    </source>
</evidence>
<dbReference type="PANTHER" id="PTHR30447:SF0">
    <property type="entry name" value="FRUCTOSE-1,6-BISPHOSPHATASE 1 CLASS 2-RELATED"/>
    <property type="match status" value="1"/>
</dbReference>
<keyword evidence="10" id="KW-1185">Reference proteome</keyword>
<evidence type="ECO:0000256" key="5">
    <source>
        <dbReference type="ARBA" id="ARBA00023211"/>
    </source>
</evidence>
<dbReference type="Gene3D" id="3.40.190.90">
    <property type="match status" value="1"/>
</dbReference>
<evidence type="ECO:0000256" key="4">
    <source>
        <dbReference type="ARBA" id="ARBA00022801"/>
    </source>
</evidence>
<keyword evidence="4 9" id="KW-0378">Hydrolase</keyword>
<dbReference type="Pfam" id="PF03320">
    <property type="entry name" value="FBPase_glpX"/>
    <property type="match status" value="1"/>
</dbReference>
<dbReference type="EMBL" id="CP141614">
    <property type="protein sequence ID" value="WRP15267.1"/>
    <property type="molecule type" value="Genomic_DNA"/>
</dbReference>
<accession>A0ABZ1BR20</accession>
<evidence type="ECO:0000256" key="3">
    <source>
        <dbReference type="ARBA" id="ARBA00022723"/>
    </source>
</evidence>
<dbReference type="CDD" id="cd01516">
    <property type="entry name" value="FBPase_glpX"/>
    <property type="match status" value="1"/>
</dbReference>
<evidence type="ECO:0000313" key="10">
    <source>
        <dbReference type="Proteomes" id="UP001333102"/>
    </source>
</evidence>
<comment type="similarity">
    <text evidence="2 8">Belongs to the FBPase class 2 family.</text>
</comment>